<evidence type="ECO:0000256" key="2">
    <source>
        <dbReference type="ARBA" id="ARBA00022692"/>
    </source>
</evidence>
<dbReference type="GO" id="GO:0005576">
    <property type="term" value="C:extracellular region"/>
    <property type="evidence" value="ECO:0007669"/>
    <property type="project" value="TreeGrafter"/>
</dbReference>
<keyword evidence="8" id="KW-1185">Reference proteome</keyword>
<evidence type="ECO:0000313" key="8">
    <source>
        <dbReference type="Proteomes" id="UP000076976"/>
    </source>
</evidence>
<name>A0A176QAA8_9MICO</name>
<comment type="similarity">
    <text evidence="5">Belongs to the UPF0182 family.</text>
</comment>
<dbReference type="AlphaFoldDB" id="A0A176QAA8"/>
<sequence>MRTRGLRVLAVVAAVVVAVLVLTSIWTEALWFDALGYSSEWWSRIRTQTLLFVLGGLLIALPLAASLVIPFRSRPMSWPTSPGEQALSQYRQVIAPLRRHIAIGVPLLFGLMGGLTAAGQWQQWLLWRNGAATGITDPQFGRDLAYYLFGLPFYSFVVGYLTVVAICCLVAAAFAHYIYGGLQPPGRGRSTRAAFLHLAVVGAVLALLRGVSYVLDAHSLTTHETSVLTGVGYTDANAVIPAKYILAVAAVICAGLFFAAVRSRSWRLPVIGVATLVGLSIIVGNIYPALVETYRVTPSRSSLEQPYLQHNIDATRAAYDVAGVETEEYDAVSEISAGQLRQDAATIPGIRLLDPNVAAPTFQQLQAQQPYYSFPEDLDVDRYDIDGESTDTVVGARELDLSKLPADRRDWVNDHTVYTHGYGLVAAKGSEVSGSGTPAWFDLSEVEEYEPRIYFGERMTQFSIVGGEEGAPAREVDRPSGGEEGRYTYTGDGGVSIGSPLRQAAFAITHRDLKFVLSDAVGSQSRLLEHRTPKERVARVAPWLTLDNDPYPTVVDGRIQWVVDGYTTSRTYPYASRFSVSGVQEGTVSSVETQRAAAINADRINYMRNSVKATVDAYDGTVTLYRWDEQDPVASAWDKAFPGLMKPRSEISGDLMSHLRYPEDLFRMQRAVLAEYHVTSAGDFRAGQDRWRVPSDPTVLAEKKVAQPPYFLTMAMPSQQEASWSLTSTYIPNGDRDVMAGYLAVDSDAGDIAGKPASGYGQLRMLAVPRSTTVPGPGQVQNDIASSSVKGADTDQTLTDYLNNNNRGSSKVLLGNQMTLPVGEGFLHVEPVYLSGTNENSYPSMRVVIVSFGGRIAWARTLEGALDQLFEGDSGADAPSGGGDGGTQPPKGEQEPTGPLTSKERALRAAIEDMQGAYQRGQEALKKGDLEAYGKAQADLRKALTEAARNQPGGGSATLDESAAS</sequence>
<evidence type="ECO:0000256" key="1">
    <source>
        <dbReference type="ARBA" id="ARBA00022475"/>
    </source>
</evidence>
<feature type="region of interest" description="Disordered" evidence="6">
    <location>
        <begin position="946"/>
        <end position="965"/>
    </location>
</feature>
<evidence type="ECO:0000256" key="4">
    <source>
        <dbReference type="ARBA" id="ARBA00023136"/>
    </source>
</evidence>
<proteinExistence type="inferred from homology"/>
<dbReference type="HAMAP" id="MF_01600">
    <property type="entry name" value="UPF0182"/>
    <property type="match status" value="1"/>
</dbReference>
<feature type="transmembrane region" description="Helical" evidence="5">
    <location>
        <begin position="51"/>
        <end position="71"/>
    </location>
</feature>
<keyword evidence="2 5" id="KW-0812">Transmembrane</keyword>
<feature type="transmembrane region" description="Helical" evidence="5">
    <location>
        <begin position="268"/>
        <end position="290"/>
    </location>
</feature>
<comment type="caution">
    <text evidence="5">Lacks conserved residue(s) required for the propagation of feature annotation.</text>
</comment>
<evidence type="ECO:0000256" key="5">
    <source>
        <dbReference type="HAMAP-Rule" id="MF_01600"/>
    </source>
</evidence>
<feature type="region of interest" description="Disordered" evidence="6">
    <location>
        <begin position="870"/>
        <end position="905"/>
    </location>
</feature>
<comment type="subcellular location">
    <subcellularLocation>
        <location evidence="5">Cell membrane</location>
        <topology evidence="5">Multi-pass membrane protein</topology>
    </subcellularLocation>
</comment>
<organism evidence="7 8">
    <name type="scientific">Janibacter melonis</name>
    <dbReference type="NCBI Taxonomy" id="262209"/>
    <lineage>
        <taxon>Bacteria</taxon>
        <taxon>Bacillati</taxon>
        <taxon>Actinomycetota</taxon>
        <taxon>Actinomycetes</taxon>
        <taxon>Micrococcales</taxon>
        <taxon>Intrasporangiaceae</taxon>
        <taxon>Janibacter</taxon>
    </lineage>
</organism>
<keyword evidence="1 5" id="KW-1003">Cell membrane</keyword>
<dbReference type="InterPro" id="IPR005372">
    <property type="entry name" value="UPF0182"/>
</dbReference>
<dbReference type="Proteomes" id="UP000076976">
    <property type="component" value="Unassembled WGS sequence"/>
</dbReference>
<evidence type="ECO:0000256" key="6">
    <source>
        <dbReference type="SAM" id="MobiDB-lite"/>
    </source>
</evidence>
<feature type="transmembrane region" description="Helical" evidence="5">
    <location>
        <begin position="153"/>
        <end position="182"/>
    </location>
</feature>
<dbReference type="EMBL" id="LQZG01000004">
    <property type="protein sequence ID" value="OAB86611.1"/>
    <property type="molecule type" value="Genomic_DNA"/>
</dbReference>
<gene>
    <name evidence="7" type="ORF">AWH69_14605</name>
</gene>
<feature type="transmembrane region" description="Helical" evidence="5">
    <location>
        <begin position="244"/>
        <end position="261"/>
    </location>
</feature>
<reference evidence="7 8" key="1">
    <citation type="submission" date="2016-01" db="EMBL/GenBank/DDBJ databases">
        <title>Janibacter melonis strain CD11_4 genome sequencing and assembly.</title>
        <authorList>
            <person name="Nair G.R."/>
            <person name="Kaur G."/>
            <person name="Chander A.M."/>
            <person name="Mayilraj S."/>
        </authorList>
    </citation>
    <scope>NUCLEOTIDE SEQUENCE [LARGE SCALE GENOMIC DNA]</scope>
    <source>
        <strain evidence="7 8">CD11-4</strain>
    </source>
</reference>
<protein>
    <recommendedName>
        <fullName evidence="5">UPF0182 protein AWH69_14605</fullName>
    </recommendedName>
</protein>
<dbReference type="PANTHER" id="PTHR39344">
    <property type="entry name" value="UPF0182 PROTEIN SLL1060"/>
    <property type="match status" value="1"/>
</dbReference>
<evidence type="ECO:0000256" key="3">
    <source>
        <dbReference type="ARBA" id="ARBA00022989"/>
    </source>
</evidence>
<accession>A0A176QAA8</accession>
<keyword evidence="4 5" id="KW-0472">Membrane</keyword>
<evidence type="ECO:0000313" key="7">
    <source>
        <dbReference type="EMBL" id="OAB86611.1"/>
    </source>
</evidence>
<feature type="transmembrane region" description="Helical" evidence="5">
    <location>
        <begin position="194"/>
        <end position="215"/>
    </location>
</feature>
<keyword evidence="3 5" id="KW-1133">Transmembrane helix</keyword>
<dbReference type="STRING" id="262209.AWH69_14605"/>
<feature type="transmembrane region" description="Helical" evidence="5">
    <location>
        <begin position="101"/>
        <end position="121"/>
    </location>
</feature>
<dbReference type="GO" id="GO:0005886">
    <property type="term" value="C:plasma membrane"/>
    <property type="evidence" value="ECO:0007669"/>
    <property type="project" value="UniProtKB-SubCell"/>
</dbReference>
<dbReference type="Pfam" id="PF03699">
    <property type="entry name" value="UPF0182"/>
    <property type="match status" value="1"/>
</dbReference>
<comment type="caution">
    <text evidence="7">The sequence shown here is derived from an EMBL/GenBank/DDBJ whole genome shotgun (WGS) entry which is preliminary data.</text>
</comment>
<dbReference type="PANTHER" id="PTHR39344:SF1">
    <property type="entry name" value="UPF0182 PROTEIN SLL1060"/>
    <property type="match status" value="1"/>
</dbReference>